<name>A0A8J2KBY4_9HEXA</name>
<keyword evidence="3" id="KW-1185">Reference proteome</keyword>
<protein>
    <submittedName>
        <fullName evidence="2">Uncharacterized protein</fullName>
    </submittedName>
</protein>
<evidence type="ECO:0000313" key="3">
    <source>
        <dbReference type="Proteomes" id="UP000708208"/>
    </source>
</evidence>
<comment type="caution">
    <text evidence="2">The sequence shown here is derived from an EMBL/GenBank/DDBJ whole genome shotgun (WGS) entry which is preliminary data.</text>
</comment>
<feature type="region of interest" description="Disordered" evidence="1">
    <location>
        <begin position="35"/>
        <end position="67"/>
    </location>
</feature>
<sequence length="146" mass="16413">NPFFGLVRPLRACLQNLAAQSGPLSATIIMLNPHSVSPPVEPPTQGPSQDSPPHDSPNRIRCKRRRNGPHVTLTQPFTVNTTGEVLDRYINIWVNYKIPITLIEAFQGPQQRHINQVTTAYEVEVYLHHTLPPFGANERLLHFHGT</sequence>
<proteinExistence type="predicted"/>
<dbReference type="Proteomes" id="UP000708208">
    <property type="component" value="Unassembled WGS sequence"/>
</dbReference>
<evidence type="ECO:0000256" key="1">
    <source>
        <dbReference type="SAM" id="MobiDB-lite"/>
    </source>
</evidence>
<dbReference type="AlphaFoldDB" id="A0A8J2KBY4"/>
<evidence type="ECO:0000313" key="2">
    <source>
        <dbReference type="EMBL" id="CAG7785903.1"/>
    </source>
</evidence>
<organism evidence="2 3">
    <name type="scientific">Allacma fusca</name>
    <dbReference type="NCBI Taxonomy" id="39272"/>
    <lineage>
        <taxon>Eukaryota</taxon>
        <taxon>Metazoa</taxon>
        <taxon>Ecdysozoa</taxon>
        <taxon>Arthropoda</taxon>
        <taxon>Hexapoda</taxon>
        <taxon>Collembola</taxon>
        <taxon>Symphypleona</taxon>
        <taxon>Sminthuridae</taxon>
        <taxon>Allacma</taxon>
    </lineage>
</organism>
<gene>
    <name evidence="2" type="ORF">AFUS01_LOCUS24499</name>
</gene>
<reference evidence="2" key="1">
    <citation type="submission" date="2021-06" db="EMBL/GenBank/DDBJ databases">
        <authorList>
            <person name="Hodson N. C."/>
            <person name="Mongue J. A."/>
            <person name="Jaron S. K."/>
        </authorList>
    </citation>
    <scope>NUCLEOTIDE SEQUENCE</scope>
</reference>
<accession>A0A8J2KBY4</accession>
<dbReference type="EMBL" id="CAJVCH010306691">
    <property type="protein sequence ID" value="CAG7785903.1"/>
    <property type="molecule type" value="Genomic_DNA"/>
</dbReference>
<feature type="non-terminal residue" evidence="2">
    <location>
        <position position="1"/>
    </location>
</feature>